<keyword evidence="1 2" id="KW-0597">Phosphoprotein</keyword>
<gene>
    <name evidence="4" type="ORF">FPZ43_08280</name>
</gene>
<accession>A0A563UEP0</accession>
<feature type="domain" description="Response regulatory" evidence="3">
    <location>
        <begin position="5"/>
        <end position="120"/>
    </location>
</feature>
<keyword evidence="5" id="KW-1185">Reference proteome</keyword>
<dbReference type="OrthoDB" id="677887at2"/>
<dbReference type="Proteomes" id="UP000320042">
    <property type="component" value="Unassembled WGS sequence"/>
</dbReference>
<comment type="caution">
    <text evidence="4">The sequence shown here is derived from an EMBL/GenBank/DDBJ whole genome shotgun (WGS) entry which is preliminary data.</text>
</comment>
<evidence type="ECO:0000259" key="3">
    <source>
        <dbReference type="PROSITE" id="PS50110"/>
    </source>
</evidence>
<dbReference type="PANTHER" id="PTHR44591">
    <property type="entry name" value="STRESS RESPONSE REGULATOR PROTEIN 1"/>
    <property type="match status" value="1"/>
</dbReference>
<name>A0A563UEP0_9SPHI</name>
<dbReference type="PANTHER" id="PTHR44591:SF3">
    <property type="entry name" value="RESPONSE REGULATORY DOMAIN-CONTAINING PROTEIN"/>
    <property type="match status" value="1"/>
</dbReference>
<dbReference type="Gene3D" id="3.40.50.2300">
    <property type="match status" value="1"/>
</dbReference>
<dbReference type="AlphaFoldDB" id="A0A563UEP0"/>
<dbReference type="PROSITE" id="PS50110">
    <property type="entry name" value="RESPONSE_REGULATORY"/>
    <property type="match status" value="1"/>
</dbReference>
<dbReference type="InterPro" id="IPR001789">
    <property type="entry name" value="Sig_transdc_resp-reg_receiver"/>
</dbReference>
<evidence type="ECO:0000256" key="1">
    <source>
        <dbReference type="ARBA" id="ARBA00022553"/>
    </source>
</evidence>
<dbReference type="SUPFAM" id="SSF52172">
    <property type="entry name" value="CheY-like"/>
    <property type="match status" value="1"/>
</dbReference>
<feature type="modified residue" description="4-aspartylphosphate" evidence="2">
    <location>
        <position position="54"/>
    </location>
</feature>
<organism evidence="4 5">
    <name type="scientific">Mucilaginibacter pallidiroseus</name>
    <dbReference type="NCBI Taxonomy" id="2599295"/>
    <lineage>
        <taxon>Bacteria</taxon>
        <taxon>Pseudomonadati</taxon>
        <taxon>Bacteroidota</taxon>
        <taxon>Sphingobacteriia</taxon>
        <taxon>Sphingobacteriales</taxon>
        <taxon>Sphingobacteriaceae</taxon>
        <taxon>Mucilaginibacter</taxon>
    </lineage>
</organism>
<dbReference type="GO" id="GO:0000160">
    <property type="term" value="P:phosphorelay signal transduction system"/>
    <property type="evidence" value="ECO:0007669"/>
    <property type="project" value="InterPro"/>
</dbReference>
<dbReference type="EMBL" id="VOEJ01000003">
    <property type="protein sequence ID" value="TWR29842.1"/>
    <property type="molecule type" value="Genomic_DNA"/>
</dbReference>
<reference evidence="4 5" key="1">
    <citation type="submission" date="2019-07" db="EMBL/GenBank/DDBJ databases">
        <authorList>
            <person name="Kim J."/>
        </authorList>
    </citation>
    <scope>NUCLEOTIDE SEQUENCE [LARGE SCALE GENOMIC DNA]</scope>
    <source>
        <strain evidence="5">dk17</strain>
    </source>
</reference>
<dbReference type="InterPro" id="IPR050595">
    <property type="entry name" value="Bact_response_regulator"/>
</dbReference>
<evidence type="ECO:0000256" key="2">
    <source>
        <dbReference type="PROSITE-ProRule" id="PRU00169"/>
    </source>
</evidence>
<evidence type="ECO:0000313" key="4">
    <source>
        <dbReference type="EMBL" id="TWR29842.1"/>
    </source>
</evidence>
<dbReference type="Pfam" id="PF00072">
    <property type="entry name" value="Response_reg"/>
    <property type="match status" value="1"/>
</dbReference>
<dbReference type="InterPro" id="IPR011006">
    <property type="entry name" value="CheY-like_superfamily"/>
</dbReference>
<evidence type="ECO:0000313" key="5">
    <source>
        <dbReference type="Proteomes" id="UP000320042"/>
    </source>
</evidence>
<dbReference type="RefSeq" id="WP_146381398.1">
    <property type="nucleotide sequence ID" value="NZ_VOEJ01000003.1"/>
</dbReference>
<sequence length="122" mass="13275">MCTKKILIVDDNELIVEVMSYILSNSGYEVSSLNTGEGVIAAVSRTQPDLVILDDTLPYMRGTEICSILKLNQSTHNTPVIICSGNEDAECALTQNGAADDFLLKPFDMNSLLNKVEHQLAA</sequence>
<dbReference type="SMART" id="SM00448">
    <property type="entry name" value="REC"/>
    <property type="match status" value="1"/>
</dbReference>
<protein>
    <submittedName>
        <fullName evidence="4">Response regulator</fullName>
    </submittedName>
</protein>
<proteinExistence type="predicted"/>